<dbReference type="InterPro" id="IPR023900">
    <property type="entry name" value="CN_Hdrtase_asu/SCN_Hdrlase_gsu"/>
</dbReference>
<keyword evidence="6" id="KW-0408">Iron</keyword>
<dbReference type="EMBL" id="JACHXN010000020">
    <property type="protein sequence ID" value="MBB3148514.1"/>
    <property type="molecule type" value="Genomic_DNA"/>
</dbReference>
<comment type="similarity">
    <text evidence="1">Belongs to the nitrile hydratase subunit alpha family.</text>
</comment>
<evidence type="ECO:0000259" key="8">
    <source>
        <dbReference type="Pfam" id="PF02979"/>
    </source>
</evidence>
<keyword evidence="3 6" id="KW-0479">Metal-binding</keyword>
<evidence type="ECO:0000256" key="4">
    <source>
        <dbReference type="ARBA" id="ARBA00023239"/>
    </source>
</evidence>
<evidence type="ECO:0000256" key="2">
    <source>
        <dbReference type="ARBA" id="ARBA00013079"/>
    </source>
</evidence>
<feature type="binding site" evidence="6">
    <location>
        <position position="142"/>
    </location>
    <ligand>
        <name>Fe(3+)</name>
        <dbReference type="ChEBI" id="CHEBI:29034"/>
    </ligand>
</feature>
<reference evidence="9 10" key="1">
    <citation type="submission" date="2020-08" db="EMBL/GenBank/DDBJ databases">
        <title>Genomic Encyclopedia of Type Strains, Phase III (KMG-III): the genomes of soil and plant-associated and newly described type strains.</title>
        <authorList>
            <person name="Whitman W."/>
        </authorList>
    </citation>
    <scope>NUCLEOTIDE SEQUENCE [LARGE SCALE GENOMIC DNA]</scope>
    <source>
        <strain evidence="9 10">CECT 7015</strain>
    </source>
</reference>
<dbReference type="NCBIfam" id="TIGR01323">
    <property type="entry name" value="nitrile_alph"/>
    <property type="match status" value="1"/>
</dbReference>
<gene>
    <name evidence="9" type="ORF">FHS21_004962</name>
</gene>
<feature type="domain" description="Nitrile hydratase alpha/Thiocyanate hydrolase gamma" evidence="8">
    <location>
        <begin position="45"/>
        <end position="226"/>
    </location>
</feature>
<evidence type="ECO:0000256" key="7">
    <source>
        <dbReference type="SAM" id="MobiDB-lite"/>
    </source>
</evidence>
<name>A0A839UFA1_9HYPH</name>
<evidence type="ECO:0000256" key="6">
    <source>
        <dbReference type="PIRSR" id="PIRSR001426-1"/>
    </source>
</evidence>
<dbReference type="SUPFAM" id="SSF56209">
    <property type="entry name" value="Nitrile hydratase alpha chain"/>
    <property type="match status" value="1"/>
</dbReference>
<accession>A0A839UFA1</accession>
<feature type="binding site" evidence="6">
    <location>
        <position position="141"/>
    </location>
    <ligand>
        <name>Fe(3+)</name>
        <dbReference type="ChEBI" id="CHEBI:29034"/>
    </ligand>
</feature>
<dbReference type="AlphaFoldDB" id="A0A839UFA1"/>
<evidence type="ECO:0000313" key="10">
    <source>
        <dbReference type="Proteomes" id="UP000554520"/>
    </source>
</evidence>
<feature type="region of interest" description="Disordered" evidence="7">
    <location>
        <begin position="19"/>
        <end position="42"/>
    </location>
</feature>
<proteinExistence type="inferred from homology"/>
<keyword evidence="4 9" id="KW-0456">Lyase</keyword>
<dbReference type="GO" id="GO:0046914">
    <property type="term" value="F:transition metal ion binding"/>
    <property type="evidence" value="ECO:0007669"/>
    <property type="project" value="InterPro"/>
</dbReference>
<evidence type="ECO:0000256" key="1">
    <source>
        <dbReference type="ARBA" id="ARBA00009363"/>
    </source>
</evidence>
<keyword evidence="10" id="KW-1185">Reference proteome</keyword>
<dbReference type="InterPro" id="IPR004232">
    <property type="entry name" value="CN_Hdrtase_a/SCN_Hdrlase_g"/>
</dbReference>
<evidence type="ECO:0000256" key="3">
    <source>
        <dbReference type="ARBA" id="ARBA00022723"/>
    </source>
</evidence>
<comment type="caution">
    <text evidence="9">The sequence shown here is derived from an EMBL/GenBank/DDBJ whole genome shotgun (WGS) entry which is preliminary data.</text>
</comment>
<feature type="compositionally biased region" description="Basic and acidic residues" evidence="7">
    <location>
        <begin position="26"/>
        <end position="42"/>
    </location>
</feature>
<evidence type="ECO:0000256" key="5">
    <source>
        <dbReference type="ARBA" id="ARBA00044877"/>
    </source>
</evidence>
<feature type="binding site" evidence="6">
    <location>
        <position position="137"/>
    </location>
    <ligand>
        <name>Fe(3+)</name>
        <dbReference type="ChEBI" id="CHEBI:29034"/>
    </ligand>
</feature>
<sequence>MLPTRSWRFKLRPPVEMESLMTNSHGGHDNDHSHLENDHENHYSDMEARVRALETLLTEKGMIDPAAISEIIETYEKRVGPRNGAAVVAKAWTDAGFAGWLAKDATSAIASLGFGERYGSRMRAVFNSADEHNMVVCTLCSCYPWAVLGLPPVWYKSPAYRSRAVMDPRSILSEFGVTLPATTRIRVWDSTAELRYLVIPTRPTEAKCMDERELAKLVSRDAMIGTGLVTTVKPSP</sequence>
<feature type="binding site" evidence="6">
    <location>
        <position position="140"/>
    </location>
    <ligand>
        <name>Fe(3+)</name>
        <dbReference type="ChEBI" id="CHEBI:29034"/>
    </ligand>
</feature>
<dbReference type="PIRSF" id="PIRSF001426">
    <property type="entry name" value="NHase_alpha"/>
    <property type="match status" value="1"/>
</dbReference>
<dbReference type="Pfam" id="PF02979">
    <property type="entry name" value="NHase_alpha"/>
    <property type="match status" value="1"/>
</dbReference>
<protein>
    <recommendedName>
        <fullName evidence="2">nitrile hydratase</fullName>
        <ecNumber evidence="2">4.2.1.84</ecNumber>
    </recommendedName>
</protein>
<dbReference type="Proteomes" id="UP000554520">
    <property type="component" value="Unassembled WGS sequence"/>
</dbReference>
<organism evidence="9 10">
    <name type="scientific">Phyllobacterium trifolii</name>
    <dbReference type="NCBI Taxonomy" id="300193"/>
    <lineage>
        <taxon>Bacteria</taxon>
        <taxon>Pseudomonadati</taxon>
        <taxon>Pseudomonadota</taxon>
        <taxon>Alphaproteobacteria</taxon>
        <taxon>Hyphomicrobiales</taxon>
        <taxon>Phyllobacteriaceae</taxon>
        <taxon>Phyllobacterium</taxon>
    </lineage>
</organism>
<dbReference type="EC" id="4.2.1.84" evidence="2"/>
<comment type="catalytic activity">
    <reaction evidence="5">
        <text>an aliphatic primary amide = an aliphatic nitrile + H2O</text>
        <dbReference type="Rhea" id="RHEA:12673"/>
        <dbReference type="ChEBI" id="CHEBI:15377"/>
        <dbReference type="ChEBI" id="CHEBI:65285"/>
        <dbReference type="ChEBI" id="CHEBI:80291"/>
        <dbReference type="EC" id="4.2.1.84"/>
    </reaction>
</comment>
<dbReference type="Gene3D" id="3.90.330.10">
    <property type="entry name" value="Nitrile hydratase alpha /Thiocyanate hydrolase gamma"/>
    <property type="match status" value="1"/>
</dbReference>
<dbReference type="InterPro" id="IPR018141">
    <property type="entry name" value="Nitrile_hydratase_asu"/>
</dbReference>
<evidence type="ECO:0000313" key="9">
    <source>
        <dbReference type="EMBL" id="MBB3148514.1"/>
    </source>
</evidence>
<dbReference type="GO" id="GO:0018822">
    <property type="term" value="F:nitrile hydratase activity"/>
    <property type="evidence" value="ECO:0007669"/>
    <property type="project" value="UniProtKB-EC"/>
</dbReference>
<dbReference type="InterPro" id="IPR036648">
    <property type="entry name" value="CN_Hdrase_a/SCN_Hdrase_g_sf"/>
</dbReference>